<evidence type="ECO:0000256" key="1">
    <source>
        <dbReference type="SAM" id="MobiDB-lite"/>
    </source>
</evidence>
<gene>
    <name evidence="2" type="ORF">CHARACLAT_033454</name>
</gene>
<feature type="region of interest" description="Disordered" evidence="1">
    <location>
        <begin position="1"/>
        <end position="22"/>
    </location>
</feature>
<organism evidence="2 3">
    <name type="scientific">Characodon lateralis</name>
    <dbReference type="NCBI Taxonomy" id="208331"/>
    <lineage>
        <taxon>Eukaryota</taxon>
        <taxon>Metazoa</taxon>
        <taxon>Chordata</taxon>
        <taxon>Craniata</taxon>
        <taxon>Vertebrata</taxon>
        <taxon>Euteleostomi</taxon>
        <taxon>Actinopterygii</taxon>
        <taxon>Neopterygii</taxon>
        <taxon>Teleostei</taxon>
        <taxon>Neoteleostei</taxon>
        <taxon>Acanthomorphata</taxon>
        <taxon>Ovalentaria</taxon>
        <taxon>Atherinomorphae</taxon>
        <taxon>Cyprinodontiformes</taxon>
        <taxon>Goodeidae</taxon>
        <taxon>Characodon</taxon>
    </lineage>
</organism>
<feature type="compositionally biased region" description="Polar residues" evidence="1">
    <location>
        <begin position="12"/>
        <end position="22"/>
    </location>
</feature>
<sequence length="80" mass="8783">MHNSGADRIKTPTGSPAASSANAAVFINPLYSEAWSETRDRQDAPAVFQEERKPLPAGIWKSSTVTRGRRRREASSVKAR</sequence>
<accession>A0ABU7DWZ0</accession>
<protein>
    <submittedName>
        <fullName evidence="2">Uncharacterized protein</fullName>
    </submittedName>
</protein>
<feature type="compositionally biased region" description="Basic and acidic residues" evidence="1">
    <location>
        <begin position="37"/>
        <end position="54"/>
    </location>
</feature>
<proteinExistence type="predicted"/>
<comment type="caution">
    <text evidence="2">The sequence shown here is derived from an EMBL/GenBank/DDBJ whole genome shotgun (WGS) entry which is preliminary data.</text>
</comment>
<feature type="region of interest" description="Disordered" evidence="1">
    <location>
        <begin position="37"/>
        <end position="80"/>
    </location>
</feature>
<evidence type="ECO:0000313" key="2">
    <source>
        <dbReference type="EMBL" id="MED6279341.1"/>
    </source>
</evidence>
<keyword evidence="3" id="KW-1185">Reference proteome</keyword>
<evidence type="ECO:0000313" key="3">
    <source>
        <dbReference type="Proteomes" id="UP001352852"/>
    </source>
</evidence>
<feature type="compositionally biased region" description="Basic and acidic residues" evidence="1">
    <location>
        <begin position="1"/>
        <end position="10"/>
    </location>
</feature>
<dbReference type="Proteomes" id="UP001352852">
    <property type="component" value="Unassembled WGS sequence"/>
</dbReference>
<name>A0ABU7DWZ0_9TELE</name>
<reference evidence="2 3" key="1">
    <citation type="submission" date="2021-06" db="EMBL/GenBank/DDBJ databases">
        <authorList>
            <person name="Palmer J.M."/>
        </authorList>
    </citation>
    <scope>NUCLEOTIDE SEQUENCE [LARGE SCALE GENOMIC DNA]</scope>
    <source>
        <strain evidence="2 3">CL_MEX2019</strain>
        <tissue evidence="2">Muscle</tissue>
    </source>
</reference>
<dbReference type="EMBL" id="JAHUTJ010040005">
    <property type="protein sequence ID" value="MED6279341.1"/>
    <property type="molecule type" value="Genomic_DNA"/>
</dbReference>